<evidence type="ECO:0000256" key="6">
    <source>
        <dbReference type="ARBA" id="ARBA00022960"/>
    </source>
</evidence>
<evidence type="ECO:0000256" key="4">
    <source>
        <dbReference type="ARBA" id="ARBA00022618"/>
    </source>
</evidence>
<keyword evidence="7 12" id="KW-0573">Peptidoglycan synthesis</keyword>
<dbReference type="GO" id="GO:0008360">
    <property type="term" value="P:regulation of cell shape"/>
    <property type="evidence" value="ECO:0007669"/>
    <property type="project" value="UniProtKB-KW"/>
</dbReference>
<evidence type="ECO:0000256" key="7">
    <source>
        <dbReference type="ARBA" id="ARBA00022984"/>
    </source>
</evidence>
<dbReference type="GO" id="GO:0005737">
    <property type="term" value="C:cytoplasm"/>
    <property type="evidence" value="ECO:0007669"/>
    <property type="project" value="UniProtKB-SubCell"/>
</dbReference>
<feature type="binding site" evidence="12">
    <location>
        <begin position="122"/>
        <end position="126"/>
    </location>
    <ligand>
        <name>UDP-N-acetyl-alpha-D-glucosamine</name>
        <dbReference type="ChEBI" id="CHEBI:57705"/>
    </ligand>
</feature>
<feature type="binding site" evidence="12">
    <location>
        <begin position="22"/>
        <end position="23"/>
    </location>
    <ligand>
        <name>phosphoenolpyruvate</name>
        <dbReference type="ChEBI" id="CHEBI:58702"/>
    </ligand>
</feature>
<dbReference type="NCBIfam" id="TIGR01072">
    <property type="entry name" value="murA"/>
    <property type="match status" value="1"/>
</dbReference>
<comment type="catalytic activity">
    <reaction evidence="11 12">
        <text>phosphoenolpyruvate + UDP-N-acetyl-alpha-D-glucosamine = UDP-N-acetyl-3-O-(1-carboxyvinyl)-alpha-D-glucosamine + phosphate</text>
        <dbReference type="Rhea" id="RHEA:18681"/>
        <dbReference type="ChEBI" id="CHEBI:43474"/>
        <dbReference type="ChEBI" id="CHEBI:57705"/>
        <dbReference type="ChEBI" id="CHEBI:58702"/>
        <dbReference type="ChEBI" id="CHEBI:68483"/>
        <dbReference type="EC" id="2.5.1.7"/>
    </reaction>
</comment>
<evidence type="ECO:0000256" key="2">
    <source>
        <dbReference type="ARBA" id="ARBA00004752"/>
    </source>
</evidence>
<dbReference type="GO" id="GO:0019277">
    <property type="term" value="P:UDP-N-acetylgalactosamine biosynthetic process"/>
    <property type="evidence" value="ECO:0007669"/>
    <property type="project" value="InterPro"/>
</dbReference>
<keyword evidence="3 12" id="KW-0963">Cytoplasm</keyword>
<dbReference type="Gene3D" id="3.65.10.10">
    <property type="entry name" value="Enolpyruvate transferase domain"/>
    <property type="match status" value="2"/>
</dbReference>
<keyword evidence="8 12" id="KW-0131">Cell cycle</keyword>
<evidence type="ECO:0000313" key="15">
    <source>
        <dbReference type="Proteomes" id="UP000317178"/>
    </source>
</evidence>
<dbReference type="Proteomes" id="UP000317178">
    <property type="component" value="Chromosome"/>
</dbReference>
<dbReference type="PANTHER" id="PTHR43783">
    <property type="entry name" value="UDP-N-ACETYLGLUCOSAMINE 1-CARBOXYVINYLTRANSFERASE"/>
    <property type="match status" value="1"/>
</dbReference>
<evidence type="ECO:0000256" key="12">
    <source>
        <dbReference type="HAMAP-Rule" id="MF_00111"/>
    </source>
</evidence>
<feature type="active site" description="Proton donor" evidence="12">
    <location>
        <position position="117"/>
    </location>
</feature>
<dbReference type="KEGG" id="plon:Pla110_09380"/>
<feature type="binding site" evidence="12">
    <location>
        <position position="335"/>
    </location>
    <ligand>
        <name>UDP-N-acetyl-alpha-D-glucosamine</name>
        <dbReference type="ChEBI" id="CHEBI:57705"/>
    </ligand>
</feature>
<reference evidence="14 15" key="1">
    <citation type="submission" date="2019-02" db="EMBL/GenBank/DDBJ databases">
        <title>Deep-cultivation of Planctomycetes and their phenomic and genomic characterization uncovers novel biology.</title>
        <authorList>
            <person name="Wiegand S."/>
            <person name="Jogler M."/>
            <person name="Boedeker C."/>
            <person name="Pinto D."/>
            <person name="Vollmers J."/>
            <person name="Rivas-Marin E."/>
            <person name="Kohn T."/>
            <person name="Peeters S.H."/>
            <person name="Heuer A."/>
            <person name="Rast P."/>
            <person name="Oberbeckmann S."/>
            <person name="Bunk B."/>
            <person name="Jeske O."/>
            <person name="Meyerdierks A."/>
            <person name="Storesund J.E."/>
            <person name="Kallscheuer N."/>
            <person name="Luecker S."/>
            <person name="Lage O.M."/>
            <person name="Pohl T."/>
            <person name="Merkel B.J."/>
            <person name="Hornburger P."/>
            <person name="Mueller R.-W."/>
            <person name="Bruemmer F."/>
            <person name="Labrenz M."/>
            <person name="Spormann A.M."/>
            <person name="Op den Camp H."/>
            <person name="Overmann J."/>
            <person name="Amann R."/>
            <person name="Jetten M.S.M."/>
            <person name="Mascher T."/>
            <person name="Medema M.H."/>
            <person name="Devos D.P."/>
            <person name="Kaster A.-K."/>
            <person name="Ovreas L."/>
            <person name="Rohde M."/>
            <person name="Galperin M.Y."/>
            <person name="Jogler C."/>
        </authorList>
    </citation>
    <scope>NUCLEOTIDE SEQUENCE [LARGE SCALE GENOMIC DNA]</scope>
    <source>
        <strain evidence="14 15">Pla110</strain>
    </source>
</reference>
<protein>
    <recommendedName>
        <fullName evidence="12">UDP-N-acetylglucosamine 1-carboxyvinyltransferase</fullName>
        <ecNumber evidence="12">2.5.1.7</ecNumber>
    </recommendedName>
    <alternativeName>
        <fullName evidence="12">Enoylpyruvate transferase</fullName>
    </alternativeName>
    <alternativeName>
        <fullName evidence="12">UDP-N-acetylglucosamine enolpyruvyl transferase</fullName>
        <shortName evidence="12">EPT</shortName>
    </alternativeName>
</protein>
<dbReference type="InterPro" id="IPR013792">
    <property type="entry name" value="RNA3'P_cycl/enolpyr_Trfase_a/b"/>
</dbReference>
<keyword evidence="6 12" id="KW-0133">Cell shape</keyword>
<feature type="modified residue" description="2-(S-cysteinyl)pyruvic acid O-phosphothioketal" evidence="12">
    <location>
        <position position="117"/>
    </location>
</feature>
<comment type="similarity">
    <text evidence="10 12">Belongs to the EPSP synthase family. MurA subfamily.</text>
</comment>
<keyword evidence="15" id="KW-1185">Reference proteome</keyword>
<evidence type="ECO:0000256" key="11">
    <source>
        <dbReference type="ARBA" id="ARBA00047527"/>
    </source>
</evidence>
<evidence type="ECO:0000256" key="5">
    <source>
        <dbReference type="ARBA" id="ARBA00022679"/>
    </source>
</evidence>
<dbReference type="NCBIfam" id="NF006873">
    <property type="entry name" value="PRK09369.1"/>
    <property type="match status" value="1"/>
</dbReference>
<keyword evidence="12" id="KW-0670">Pyruvate</keyword>
<feature type="domain" description="Enolpyruvate transferase" evidence="13">
    <location>
        <begin position="6"/>
        <end position="414"/>
    </location>
</feature>
<sequence>MDMFVVKGGRPLSGRVRVSGAKNAALPVMAAMLAVDGPVLLHDVPHLVDVRTLLDLLSRLGLQQERLEDQSLRLEVTDTDPCLAEYDLVRKMRASICVLGPLLARRGRACVSLPGGCNIGDRPIDLHLKGLRALGAEIQIERGYIFAEAERLKGAHIYLGGPFGSTVTGTCNLMVAAALAEGTTTIESAACEPEVVDLGNFLNQLGARIKGLGTPFLTIEGVDRLQAAGPEQQQYRIIPDRIEAATLMMAVAMTSGKIELENVDLRVLTAVVEKLRELGVQIEEEQGVITVCRVGALRPTDCCTLPYPGIPTDVQAQLMALLTTAGGMSVITDKVFPDRFMHAPELVRMGAHIRREGPSAIISGVSQLSGANVMASDLRASAALVIAALAAQGESAIRRIYHLDRGYEQLECKLQQLGADINRVQETRENIPASLLPDLSELEQAAHDERLRKFVAPRPHLFGAQAVDKQVVDKSGR</sequence>
<organism evidence="14 15">
    <name type="scientific">Polystyrenella longa</name>
    <dbReference type="NCBI Taxonomy" id="2528007"/>
    <lineage>
        <taxon>Bacteria</taxon>
        <taxon>Pseudomonadati</taxon>
        <taxon>Planctomycetota</taxon>
        <taxon>Planctomycetia</taxon>
        <taxon>Planctomycetales</taxon>
        <taxon>Planctomycetaceae</taxon>
        <taxon>Polystyrenella</taxon>
    </lineage>
</organism>
<dbReference type="PANTHER" id="PTHR43783:SF1">
    <property type="entry name" value="UDP-N-ACETYLGLUCOSAMINE 1-CARBOXYVINYLTRANSFERASE"/>
    <property type="match status" value="1"/>
</dbReference>
<keyword evidence="5 12" id="KW-0808">Transferase</keyword>
<comment type="caution">
    <text evidence="12">Lacks conserved residue(s) required for the propagation of feature annotation.</text>
</comment>
<comment type="function">
    <text evidence="12">Cell wall formation. Adds enolpyruvyl to UDP-N-acetylglucosamine.</text>
</comment>
<dbReference type="EMBL" id="CP036281">
    <property type="protein sequence ID" value="QDU79232.1"/>
    <property type="molecule type" value="Genomic_DNA"/>
</dbReference>
<dbReference type="Pfam" id="PF00275">
    <property type="entry name" value="EPSP_synthase"/>
    <property type="match status" value="1"/>
</dbReference>
<dbReference type="InterPro" id="IPR036968">
    <property type="entry name" value="Enolpyruvate_Tfrase_sf"/>
</dbReference>
<evidence type="ECO:0000256" key="9">
    <source>
        <dbReference type="ARBA" id="ARBA00023316"/>
    </source>
</evidence>
<dbReference type="SUPFAM" id="SSF55205">
    <property type="entry name" value="EPT/RTPC-like"/>
    <property type="match status" value="1"/>
</dbReference>
<evidence type="ECO:0000256" key="8">
    <source>
        <dbReference type="ARBA" id="ARBA00023306"/>
    </source>
</evidence>
<dbReference type="EC" id="2.5.1.7" evidence="12"/>
<dbReference type="GO" id="GO:0071555">
    <property type="term" value="P:cell wall organization"/>
    <property type="evidence" value="ECO:0007669"/>
    <property type="project" value="UniProtKB-KW"/>
</dbReference>
<dbReference type="RefSeq" id="WP_144993671.1">
    <property type="nucleotide sequence ID" value="NZ_CP036281.1"/>
</dbReference>
<dbReference type="UniPathway" id="UPA00219"/>
<name>A0A518CJ24_9PLAN</name>
<keyword evidence="4 12" id="KW-0132">Cell division</keyword>
<dbReference type="InterPro" id="IPR050068">
    <property type="entry name" value="MurA_subfamily"/>
</dbReference>
<feature type="binding site" evidence="12">
    <location>
        <position position="313"/>
    </location>
    <ligand>
        <name>UDP-N-acetyl-alpha-D-glucosamine</name>
        <dbReference type="ChEBI" id="CHEBI:57705"/>
    </ligand>
</feature>
<evidence type="ECO:0000313" key="14">
    <source>
        <dbReference type="EMBL" id="QDU79232.1"/>
    </source>
</evidence>
<dbReference type="GO" id="GO:0051301">
    <property type="term" value="P:cell division"/>
    <property type="evidence" value="ECO:0007669"/>
    <property type="project" value="UniProtKB-KW"/>
</dbReference>
<evidence type="ECO:0000256" key="3">
    <source>
        <dbReference type="ARBA" id="ARBA00022490"/>
    </source>
</evidence>
<comment type="pathway">
    <text evidence="2 12">Cell wall biogenesis; peptidoglycan biosynthesis.</text>
</comment>
<gene>
    <name evidence="12 14" type="primary">murA</name>
    <name evidence="14" type="ORF">Pla110_09380</name>
</gene>
<dbReference type="InterPro" id="IPR005750">
    <property type="entry name" value="UDP_GlcNAc_COvinyl_MurA"/>
</dbReference>
<dbReference type="GO" id="GO:0009252">
    <property type="term" value="P:peptidoglycan biosynthetic process"/>
    <property type="evidence" value="ECO:0007669"/>
    <property type="project" value="UniProtKB-UniRule"/>
</dbReference>
<proteinExistence type="inferred from homology"/>
<accession>A0A518CJ24</accession>
<feature type="binding site" evidence="12">
    <location>
        <position position="93"/>
    </location>
    <ligand>
        <name>UDP-N-acetyl-alpha-D-glucosamine</name>
        <dbReference type="ChEBI" id="CHEBI:57705"/>
    </ligand>
</feature>
<evidence type="ECO:0000256" key="1">
    <source>
        <dbReference type="ARBA" id="ARBA00004496"/>
    </source>
</evidence>
<dbReference type="InterPro" id="IPR001986">
    <property type="entry name" value="Enolpyruvate_Tfrase_dom"/>
</dbReference>
<dbReference type="OrthoDB" id="9803760at2"/>
<dbReference type="HAMAP" id="MF_00111">
    <property type="entry name" value="MurA"/>
    <property type="match status" value="1"/>
</dbReference>
<dbReference type="GO" id="GO:0008760">
    <property type="term" value="F:UDP-N-acetylglucosamine 1-carboxyvinyltransferase activity"/>
    <property type="evidence" value="ECO:0007669"/>
    <property type="project" value="UniProtKB-UniRule"/>
</dbReference>
<dbReference type="AlphaFoldDB" id="A0A518CJ24"/>
<evidence type="ECO:0000256" key="10">
    <source>
        <dbReference type="ARBA" id="ARBA00038367"/>
    </source>
</evidence>
<keyword evidence="9 12" id="KW-0961">Cell wall biogenesis/degradation</keyword>
<dbReference type="CDD" id="cd01555">
    <property type="entry name" value="UdpNAET"/>
    <property type="match status" value="1"/>
</dbReference>
<comment type="subcellular location">
    <subcellularLocation>
        <location evidence="1 12">Cytoplasm</location>
    </subcellularLocation>
</comment>
<evidence type="ECO:0000259" key="13">
    <source>
        <dbReference type="Pfam" id="PF00275"/>
    </source>
</evidence>